<organism evidence="4 5">
    <name type="scientific">Pontixanthobacter aestiaquae</name>
    <dbReference type="NCBI Taxonomy" id="1509367"/>
    <lineage>
        <taxon>Bacteria</taxon>
        <taxon>Pseudomonadati</taxon>
        <taxon>Pseudomonadota</taxon>
        <taxon>Alphaproteobacteria</taxon>
        <taxon>Sphingomonadales</taxon>
        <taxon>Erythrobacteraceae</taxon>
        <taxon>Pontixanthobacter</taxon>
    </lineage>
</organism>
<dbReference type="Proteomes" id="UP000460290">
    <property type="component" value="Unassembled WGS sequence"/>
</dbReference>
<reference evidence="4 5" key="1">
    <citation type="submission" date="2019-12" db="EMBL/GenBank/DDBJ databases">
        <title>Genomic-based taxomic classification of the family Erythrobacteraceae.</title>
        <authorList>
            <person name="Xu L."/>
        </authorList>
    </citation>
    <scope>NUCLEOTIDE SEQUENCE [LARGE SCALE GENOMIC DNA]</scope>
    <source>
        <strain evidence="4 5">KCTC 42006</strain>
    </source>
</reference>
<dbReference type="InterPro" id="IPR016035">
    <property type="entry name" value="Acyl_Trfase/lysoPLipase"/>
</dbReference>
<dbReference type="GO" id="GO:0016042">
    <property type="term" value="P:lipid catabolic process"/>
    <property type="evidence" value="ECO:0007669"/>
    <property type="project" value="UniProtKB-UniRule"/>
</dbReference>
<dbReference type="PANTHER" id="PTHR24138">
    <property type="entry name" value="INTRACELLLAR PHOSPHOLIPASE A FAMILY"/>
    <property type="match status" value="1"/>
</dbReference>
<dbReference type="OrthoDB" id="9807112at2"/>
<evidence type="ECO:0000256" key="2">
    <source>
        <dbReference type="PROSITE-ProRule" id="PRU01161"/>
    </source>
</evidence>
<feature type="domain" description="PNPLA" evidence="3">
    <location>
        <begin position="6"/>
        <end position="222"/>
    </location>
</feature>
<name>A0A844Z9E3_9SPHN</name>
<sequence>MSYKIIAFDGGGIRGLVSALLLKELDPNGELVKGTNMFAGTSTGSFMALALADGVPLDTIIDMYQTKGSEIFEEAPVDWNCANPFSVEEQQAIDAITVDRVDGEGESIKSIFQAKYKPDNLRSELGRIFGAAKLSELPMSGAQVVVNSLQLWSEWEGQWSPVMIGSGRNDPFAEMHMVDAAMCSGAAPTYFPPHEPVSPASKQWGYFADGGLFANNPSASAVSYAVENFGADVSNMRVLSIGTGKTRQGINPGDVGKADCWGAWQWLRPSSRDNGKVPAAPLIEAALTASAASCEQYAKRMLGNHYIRANLDLEQAYALDNWQDIGVLEEAVAKFVQTDGWDVIVDAVYAYWNNPNPLAFEERREEDASPKRKSWLASLFA</sequence>
<feature type="short sequence motif" description="GXSXG" evidence="2">
    <location>
        <begin position="40"/>
        <end position="44"/>
    </location>
</feature>
<dbReference type="Pfam" id="PF01734">
    <property type="entry name" value="Patatin"/>
    <property type="match status" value="1"/>
</dbReference>
<feature type="short sequence motif" description="DGA/G" evidence="2">
    <location>
        <begin position="209"/>
        <end position="211"/>
    </location>
</feature>
<dbReference type="SUPFAM" id="SSF52151">
    <property type="entry name" value="FabD/lysophospholipase-like"/>
    <property type="match status" value="1"/>
</dbReference>
<dbReference type="GO" id="GO:0016787">
    <property type="term" value="F:hydrolase activity"/>
    <property type="evidence" value="ECO:0007669"/>
    <property type="project" value="UniProtKB-UniRule"/>
</dbReference>
<dbReference type="PROSITE" id="PS51635">
    <property type="entry name" value="PNPLA"/>
    <property type="match status" value="1"/>
</dbReference>
<feature type="short sequence motif" description="GXGXXG" evidence="2">
    <location>
        <begin position="10"/>
        <end position="15"/>
    </location>
</feature>
<dbReference type="InterPro" id="IPR002641">
    <property type="entry name" value="PNPLA_dom"/>
</dbReference>
<dbReference type="InterPro" id="IPR047156">
    <property type="entry name" value="Teg/CotR/CapV-like"/>
</dbReference>
<dbReference type="PANTHER" id="PTHR24138:SF10">
    <property type="entry name" value="PHOSPHOLIPASE A2"/>
    <property type="match status" value="1"/>
</dbReference>
<evidence type="ECO:0000313" key="4">
    <source>
        <dbReference type="EMBL" id="MXO83816.1"/>
    </source>
</evidence>
<gene>
    <name evidence="4" type="ORF">GRI35_10615</name>
</gene>
<accession>A0A844Z9E3</accession>
<dbReference type="Gene3D" id="3.40.1090.10">
    <property type="entry name" value="Cytosolic phospholipase A2 catalytic domain"/>
    <property type="match status" value="1"/>
</dbReference>
<proteinExistence type="predicted"/>
<keyword evidence="5" id="KW-1185">Reference proteome</keyword>
<comment type="caution">
    <text evidence="4">The sequence shown here is derived from an EMBL/GenBank/DDBJ whole genome shotgun (WGS) entry which is preliminary data.</text>
</comment>
<dbReference type="EMBL" id="WTYZ01000001">
    <property type="protein sequence ID" value="MXO83816.1"/>
    <property type="molecule type" value="Genomic_DNA"/>
</dbReference>
<evidence type="ECO:0000259" key="3">
    <source>
        <dbReference type="PROSITE" id="PS51635"/>
    </source>
</evidence>
<dbReference type="AlphaFoldDB" id="A0A844Z9E3"/>
<keyword evidence="2" id="KW-0378">Hydrolase</keyword>
<feature type="active site" description="Proton acceptor" evidence="2">
    <location>
        <position position="209"/>
    </location>
</feature>
<feature type="active site" description="Nucleophile" evidence="2">
    <location>
        <position position="42"/>
    </location>
</feature>
<dbReference type="RefSeq" id="WP_160614133.1">
    <property type="nucleotide sequence ID" value="NZ_JAUFQM010000001.1"/>
</dbReference>
<keyword evidence="1 2" id="KW-0443">Lipid metabolism</keyword>
<protein>
    <recommendedName>
        <fullName evidence="3">PNPLA domain-containing protein</fullName>
    </recommendedName>
</protein>
<evidence type="ECO:0000313" key="5">
    <source>
        <dbReference type="Proteomes" id="UP000460290"/>
    </source>
</evidence>
<keyword evidence="2" id="KW-0442">Lipid degradation</keyword>
<evidence type="ECO:0000256" key="1">
    <source>
        <dbReference type="ARBA" id="ARBA00023098"/>
    </source>
</evidence>